<evidence type="ECO:0000256" key="6">
    <source>
        <dbReference type="ARBA" id="ARBA00004921"/>
    </source>
</evidence>
<evidence type="ECO:0000256" key="14">
    <source>
        <dbReference type="ARBA" id="ARBA00023235"/>
    </source>
</evidence>
<dbReference type="Gene3D" id="3.20.20.70">
    <property type="entry name" value="Aldolase class I"/>
    <property type="match status" value="2"/>
</dbReference>
<evidence type="ECO:0000256" key="7">
    <source>
        <dbReference type="ARBA" id="ARBA00009541"/>
    </source>
</evidence>
<dbReference type="Proteomes" id="UP000233160">
    <property type="component" value="Unassembled WGS sequence"/>
</dbReference>
<comment type="function">
    <text evidence="17">Catalyzes the reversible epimerization of D-ribulose 5-phosphate to D-xylulose 5-phosphate.</text>
</comment>
<evidence type="ECO:0000256" key="2">
    <source>
        <dbReference type="ARBA" id="ARBA00001936"/>
    </source>
</evidence>
<dbReference type="Ensembl" id="ENSPCOT00000032644.1">
    <property type="protein sequence ID" value="ENSPCOP00000021974.1"/>
    <property type="gene ID" value="ENSPCOG00000023052.1"/>
</dbReference>
<dbReference type="Pfam" id="PF00834">
    <property type="entry name" value="Ribul_P_3_epim"/>
    <property type="match status" value="2"/>
</dbReference>
<organism evidence="18 19">
    <name type="scientific">Propithecus coquereli</name>
    <name type="common">Coquerel's sifaka</name>
    <name type="synonym">Propithecus verreauxi coquereli</name>
    <dbReference type="NCBI Taxonomy" id="379532"/>
    <lineage>
        <taxon>Eukaryota</taxon>
        <taxon>Metazoa</taxon>
        <taxon>Chordata</taxon>
        <taxon>Craniata</taxon>
        <taxon>Vertebrata</taxon>
        <taxon>Euteleostomi</taxon>
        <taxon>Mammalia</taxon>
        <taxon>Eutheria</taxon>
        <taxon>Euarchontoglires</taxon>
        <taxon>Primates</taxon>
        <taxon>Strepsirrhini</taxon>
        <taxon>Lemuriformes</taxon>
        <taxon>Indriidae</taxon>
        <taxon>Propithecus</taxon>
    </lineage>
</organism>
<comment type="pathway">
    <text evidence="6">Carbohydrate degradation.</text>
</comment>
<dbReference type="GO" id="GO:0046872">
    <property type="term" value="F:metal ion binding"/>
    <property type="evidence" value="ECO:0007669"/>
    <property type="project" value="UniProtKB-KW"/>
</dbReference>
<comment type="catalytic activity">
    <reaction evidence="1">
        <text>D-ribulose 5-phosphate = D-xylulose 5-phosphate</text>
        <dbReference type="Rhea" id="RHEA:13677"/>
        <dbReference type="ChEBI" id="CHEBI:57737"/>
        <dbReference type="ChEBI" id="CHEBI:58121"/>
        <dbReference type="EC" id="5.1.3.1"/>
    </reaction>
</comment>
<evidence type="ECO:0000256" key="10">
    <source>
        <dbReference type="ARBA" id="ARBA00022723"/>
    </source>
</evidence>
<evidence type="ECO:0000256" key="13">
    <source>
        <dbReference type="ARBA" id="ARBA00023211"/>
    </source>
</evidence>
<dbReference type="PANTHER" id="PTHR11749">
    <property type="entry name" value="RIBULOSE-5-PHOSPHATE-3-EPIMERASE"/>
    <property type="match status" value="1"/>
</dbReference>
<evidence type="ECO:0000256" key="17">
    <source>
        <dbReference type="ARBA" id="ARBA00057323"/>
    </source>
</evidence>
<dbReference type="InterPro" id="IPR011060">
    <property type="entry name" value="RibuloseP-bd_barrel"/>
</dbReference>
<keyword evidence="10" id="KW-0479">Metal-binding</keyword>
<evidence type="ECO:0000256" key="1">
    <source>
        <dbReference type="ARBA" id="ARBA00001782"/>
    </source>
</evidence>
<evidence type="ECO:0000256" key="3">
    <source>
        <dbReference type="ARBA" id="ARBA00001941"/>
    </source>
</evidence>
<comment type="subunit">
    <text evidence="8">Homodimer.</text>
</comment>
<reference evidence="18" key="1">
    <citation type="submission" date="2025-08" db="UniProtKB">
        <authorList>
            <consortium name="Ensembl"/>
        </authorList>
    </citation>
    <scope>IDENTIFICATION</scope>
</reference>
<reference evidence="18" key="2">
    <citation type="submission" date="2025-09" db="UniProtKB">
        <authorList>
            <consortium name="Ensembl"/>
        </authorList>
    </citation>
    <scope>IDENTIFICATION</scope>
</reference>
<evidence type="ECO:0000256" key="8">
    <source>
        <dbReference type="ARBA" id="ARBA00011738"/>
    </source>
</evidence>
<dbReference type="GeneTree" id="ENSGT00390000001447"/>
<dbReference type="SUPFAM" id="SSF51366">
    <property type="entry name" value="Ribulose-phoshate binding barrel"/>
    <property type="match status" value="1"/>
</dbReference>
<keyword evidence="16" id="KW-0170">Cobalt</keyword>
<dbReference type="EC" id="5.1.3.1" evidence="9"/>
<dbReference type="GO" id="GO:0006098">
    <property type="term" value="P:pentose-phosphate shunt"/>
    <property type="evidence" value="ECO:0007669"/>
    <property type="project" value="UniProtKB-ARBA"/>
</dbReference>
<protein>
    <recommendedName>
        <fullName evidence="9">ribulose-phosphate 3-epimerase</fullName>
        <ecNumber evidence="9">5.1.3.1</ecNumber>
    </recommendedName>
</protein>
<keyword evidence="13" id="KW-0464">Manganese</keyword>
<dbReference type="AlphaFoldDB" id="A0A2K6G6X3"/>
<dbReference type="GO" id="GO:0004750">
    <property type="term" value="F:D-ribulose-phosphate 3-epimerase activity"/>
    <property type="evidence" value="ECO:0007669"/>
    <property type="project" value="UniProtKB-EC"/>
</dbReference>
<comment type="cofactor">
    <cofactor evidence="3">
        <name>Co(2+)</name>
        <dbReference type="ChEBI" id="CHEBI:48828"/>
    </cofactor>
</comment>
<sequence length="166" mass="18434">GPFILNSNLVLDSGADYLHLDEKEGHFVLNITLGHAVLESFQKQLGQDPFFDMQRMVSRPDQWLKPMAVNGMKVSLSIKPGTIVAYVAPWSNRISMALATTVEPGFRRQKFVKDKMPNVHWLKTQFQSLDTEASDGLGTDIVRAKMIMAGSAIMSSEAPRSVTNLL</sequence>
<evidence type="ECO:0000256" key="15">
    <source>
        <dbReference type="ARBA" id="ARBA00023277"/>
    </source>
</evidence>
<keyword evidence="12" id="KW-0408">Iron</keyword>
<comment type="cofactor">
    <cofactor evidence="2">
        <name>Mn(2+)</name>
        <dbReference type="ChEBI" id="CHEBI:29035"/>
    </cofactor>
</comment>
<evidence type="ECO:0000313" key="19">
    <source>
        <dbReference type="Proteomes" id="UP000233160"/>
    </source>
</evidence>
<dbReference type="InterPro" id="IPR000056">
    <property type="entry name" value="Ribul_P_3_epim-like"/>
</dbReference>
<keyword evidence="15" id="KW-0119">Carbohydrate metabolism</keyword>
<accession>A0A2K6G6X3</accession>
<evidence type="ECO:0000256" key="12">
    <source>
        <dbReference type="ARBA" id="ARBA00023004"/>
    </source>
</evidence>
<comment type="cofactor">
    <cofactor evidence="5">
        <name>Fe(2+)</name>
        <dbReference type="ChEBI" id="CHEBI:29033"/>
    </cofactor>
</comment>
<comment type="cofactor">
    <cofactor evidence="4">
        <name>Zn(2+)</name>
        <dbReference type="ChEBI" id="CHEBI:29105"/>
    </cofactor>
</comment>
<dbReference type="InterPro" id="IPR013785">
    <property type="entry name" value="Aldolase_TIM"/>
</dbReference>
<evidence type="ECO:0000313" key="18">
    <source>
        <dbReference type="Ensembl" id="ENSPCOP00000021974.1"/>
    </source>
</evidence>
<evidence type="ECO:0000256" key="9">
    <source>
        <dbReference type="ARBA" id="ARBA00013188"/>
    </source>
</evidence>
<dbReference type="STRING" id="379532.ENSPCOP00000021974"/>
<evidence type="ECO:0000256" key="4">
    <source>
        <dbReference type="ARBA" id="ARBA00001947"/>
    </source>
</evidence>
<dbReference type="GO" id="GO:0005975">
    <property type="term" value="P:carbohydrate metabolic process"/>
    <property type="evidence" value="ECO:0007669"/>
    <property type="project" value="InterPro"/>
</dbReference>
<evidence type="ECO:0000256" key="5">
    <source>
        <dbReference type="ARBA" id="ARBA00001954"/>
    </source>
</evidence>
<keyword evidence="11" id="KW-0862">Zinc</keyword>
<proteinExistence type="inferred from homology"/>
<evidence type="ECO:0000256" key="16">
    <source>
        <dbReference type="ARBA" id="ARBA00023285"/>
    </source>
</evidence>
<evidence type="ECO:0000256" key="11">
    <source>
        <dbReference type="ARBA" id="ARBA00022833"/>
    </source>
</evidence>
<dbReference type="FunFam" id="3.20.20.70:FF:000191">
    <property type="entry name" value="ribulose-phosphate 3-epimerase isoform X2"/>
    <property type="match status" value="1"/>
</dbReference>
<comment type="similarity">
    <text evidence="7">Belongs to the ribulose-phosphate 3-epimerase family.</text>
</comment>
<keyword evidence="14" id="KW-0413">Isomerase</keyword>
<keyword evidence="19" id="KW-1185">Reference proteome</keyword>
<name>A0A2K6G6X3_PROCO</name>